<keyword evidence="1" id="KW-0808">Transferase</keyword>
<sequence length="278" mass="33829">MIIYNRTEYKALTPEQYKKEKNRLQVELLKFQEWVIKNKKKVAIVLEGRDAAGKGSTIKRFIENMMPKTVNVIELGVPTNKQEKNWFRTWQKRMPLEGQIHFFDRSWYSRALIQPVMGYCDEKKYKYFMKKVNKWEEKLIKEGIILIKFYLSLSKENQELRFHLRETSALKYWKLSPNDWKAHKKWQMLTNFKEYMFKKTSTEISPWVIINSDNKMIARLNAMRYVLSTIEYEGKESLKQKKWNRETPIYEMTVNNVRFENLNREQYELLYKIKGNEQ</sequence>
<evidence type="ECO:0000259" key="3">
    <source>
        <dbReference type="Pfam" id="PF03976"/>
    </source>
</evidence>
<dbReference type="PANTHER" id="PTHR34383">
    <property type="entry name" value="POLYPHOSPHATE:AMP PHOSPHOTRANSFERASE-RELATED"/>
    <property type="match status" value="1"/>
</dbReference>
<gene>
    <name evidence="4" type="ORF">METZ01_LOCUS284979</name>
</gene>
<dbReference type="SUPFAM" id="SSF52540">
    <property type="entry name" value="P-loop containing nucleoside triphosphate hydrolases"/>
    <property type="match status" value="1"/>
</dbReference>
<dbReference type="InterPro" id="IPR027417">
    <property type="entry name" value="P-loop_NTPase"/>
</dbReference>
<feature type="domain" description="Polyphosphate kinase-2-related" evidence="3">
    <location>
        <begin position="14"/>
        <end position="236"/>
    </location>
</feature>
<organism evidence="4">
    <name type="scientific">marine metagenome</name>
    <dbReference type="NCBI Taxonomy" id="408172"/>
    <lineage>
        <taxon>unclassified sequences</taxon>
        <taxon>metagenomes</taxon>
        <taxon>ecological metagenomes</taxon>
    </lineage>
</organism>
<evidence type="ECO:0000313" key="4">
    <source>
        <dbReference type="EMBL" id="SVC32125.1"/>
    </source>
</evidence>
<dbReference type="PIRSF" id="PIRSF028756">
    <property type="entry name" value="PPK2_prd"/>
    <property type="match status" value="1"/>
</dbReference>
<dbReference type="Gene3D" id="3.40.50.300">
    <property type="entry name" value="P-loop containing nucleotide triphosphate hydrolases"/>
    <property type="match status" value="1"/>
</dbReference>
<dbReference type="InterPro" id="IPR016898">
    <property type="entry name" value="Polyphosphate_phosphotransfera"/>
</dbReference>
<evidence type="ECO:0000256" key="1">
    <source>
        <dbReference type="ARBA" id="ARBA00022679"/>
    </source>
</evidence>
<dbReference type="Pfam" id="PF03976">
    <property type="entry name" value="PPK2"/>
    <property type="match status" value="1"/>
</dbReference>
<proteinExistence type="predicted"/>
<dbReference type="GO" id="GO:0008976">
    <property type="term" value="F:polyphosphate kinase activity"/>
    <property type="evidence" value="ECO:0007669"/>
    <property type="project" value="InterPro"/>
</dbReference>
<protein>
    <recommendedName>
        <fullName evidence="3">Polyphosphate kinase-2-related domain-containing protein</fullName>
    </recommendedName>
</protein>
<dbReference type="InterPro" id="IPR022488">
    <property type="entry name" value="PPK2-related"/>
</dbReference>
<name>A0A382L8H9_9ZZZZ</name>
<accession>A0A382L8H9</accession>
<dbReference type="PANTHER" id="PTHR34383:SF1">
    <property type="entry name" value="ADP-POLYPHOSPHATE PHOSPHOTRANSFERASE"/>
    <property type="match status" value="1"/>
</dbReference>
<keyword evidence="2" id="KW-0418">Kinase</keyword>
<dbReference type="EMBL" id="UINC01084994">
    <property type="protein sequence ID" value="SVC32125.1"/>
    <property type="molecule type" value="Genomic_DNA"/>
</dbReference>
<dbReference type="AlphaFoldDB" id="A0A382L8H9"/>
<evidence type="ECO:0000256" key="2">
    <source>
        <dbReference type="ARBA" id="ARBA00022777"/>
    </source>
</evidence>
<reference evidence="4" key="1">
    <citation type="submission" date="2018-05" db="EMBL/GenBank/DDBJ databases">
        <authorList>
            <person name="Lanie J.A."/>
            <person name="Ng W.-L."/>
            <person name="Kazmierczak K.M."/>
            <person name="Andrzejewski T.M."/>
            <person name="Davidsen T.M."/>
            <person name="Wayne K.J."/>
            <person name="Tettelin H."/>
            <person name="Glass J.I."/>
            <person name="Rusch D."/>
            <person name="Podicherti R."/>
            <person name="Tsui H.-C.T."/>
            <person name="Winkler M.E."/>
        </authorList>
    </citation>
    <scope>NUCLEOTIDE SEQUENCE</scope>
</reference>